<dbReference type="AlphaFoldDB" id="A0A1F5WZ03"/>
<dbReference type="InterPro" id="IPR035901">
    <property type="entry name" value="GIY-YIG_endonuc_sf"/>
</dbReference>
<protein>
    <submittedName>
        <fullName evidence="3">Excinuclease ABC subunit C</fullName>
    </submittedName>
</protein>
<dbReference type="InterPro" id="IPR000305">
    <property type="entry name" value="GIY-YIG_endonuc"/>
</dbReference>
<dbReference type="EMBL" id="MFHS01000028">
    <property type="protein sequence ID" value="OGF80870.1"/>
    <property type="molecule type" value="Genomic_DNA"/>
</dbReference>
<organism evidence="3 4">
    <name type="scientific">Candidatus Giovannonibacteria bacterium RIFCSPHIGHO2_12_44_12</name>
    <dbReference type="NCBI Taxonomy" id="1798340"/>
    <lineage>
        <taxon>Bacteria</taxon>
        <taxon>Candidatus Giovannoniibacteriota</taxon>
    </lineage>
</organism>
<evidence type="ECO:0000259" key="2">
    <source>
        <dbReference type="PROSITE" id="PS50164"/>
    </source>
</evidence>
<comment type="similarity">
    <text evidence="1">Belongs to the UPF0213 family.</text>
</comment>
<dbReference type="Gene3D" id="3.40.1440.10">
    <property type="entry name" value="GIY-YIG endonuclease"/>
    <property type="match status" value="1"/>
</dbReference>
<dbReference type="Proteomes" id="UP000178299">
    <property type="component" value="Unassembled WGS sequence"/>
</dbReference>
<proteinExistence type="inferred from homology"/>
<evidence type="ECO:0000256" key="1">
    <source>
        <dbReference type="ARBA" id="ARBA00007435"/>
    </source>
</evidence>
<evidence type="ECO:0000313" key="3">
    <source>
        <dbReference type="EMBL" id="OGF80870.1"/>
    </source>
</evidence>
<dbReference type="PROSITE" id="PS50164">
    <property type="entry name" value="GIY_YIG"/>
    <property type="match status" value="1"/>
</dbReference>
<dbReference type="PANTHER" id="PTHR34477:SF1">
    <property type="entry name" value="UPF0213 PROTEIN YHBQ"/>
    <property type="match status" value="1"/>
</dbReference>
<dbReference type="Pfam" id="PF01541">
    <property type="entry name" value="GIY-YIG"/>
    <property type="match status" value="1"/>
</dbReference>
<name>A0A1F5WZ03_9BACT</name>
<dbReference type="SMART" id="SM00465">
    <property type="entry name" value="GIYc"/>
    <property type="match status" value="1"/>
</dbReference>
<evidence type="ECO:0000313" key="4">
    <source>
        <dbReference type="Proteomes" id="UP000178299"/>
    </source>
</evidence>
<dbReference type="SUPFAM" id="SSF82771">
    <property type="entry name" value="GIY-YIG endonuclease"/>
    <property type="match status" value="1"/>
</dbReference>
<comment type="caution">
    <text evidence="3">The sequence shown here is derived from an EMBL/GenBank/DDBJ whole genome shotgun (WGS) entry which is preliminary data.</text>
</comment>
<dbReference type="InterPro" id="IPR050190">
    <property type="entry name" value="UPF0213_domain"/>
</dbReference>
<accession>A0A1F5WZ03</accession>
<dbReference type="PANTHER" id="PTHR34477">
    <property type="entry name" value="UPF0213 PROTEIN YHBQ"/>
    <property type="match status" value="1"/>
</dbReference>
<sequence length="84" mass="10200">MYWVYVLKSLRDNQLYVGRTADLRKRLEDHKRGKVLSTKARRPFKLVYCEASNDIKDADHREKYLKTTWGKRYLKHRTRNDSVI</sequence>
<gene>
    <name evidence="3" type="ORF">A2W48_01805</name>
</gene>
<feature type="domain" description="GIY-YIG" evidence="2">
    <location>
        <begin position="1"/>
        <end position="75"/>
    </location>
</feature>
<reference evidence="3 4" key="1">
    <citation type="journal article" date="2016" name="Nat. Commun.">
        <title>Thousands of microbial genomes shed light on interconnected biogeochemical processes in an aquifer system.</title>
        <authorList>
            <person name="Anantharaman K."/>
            <person name="Brown C.T."/>
            <person name="Hug L.A."/>
            <person name="Sharon I."/>
            <person name="Castelle C.J."/>
            <person name="Probst A.J."/>
            <person name="Thomas B.C."/>
            <person name="Singh A."/>
            <person name="Wilkins M.J."/>
            <person name="Karaoz U."/>
            <person name="Brodie E.L."/>
            <person name="Williams K.H."/>
            <person name="Hubbard S.S."/>
            <person name="Banfield J.F."/>
        </authorList>
    </citation>
    <scope>NUCLEOTIDE SEQUENCE [LARGE SCALE GENOMIC DNA]</scope>
</reference>